<name>A0A699HD67_TANCI</name>
<comment type="caution">
    <text evidence="1">The sequence shown here is derived from an EMBL/GenBank/DDBJ whole genome shotgun (WGS) entry which is preliminary data.</text>
</comment>
<protein>
    <submittedName>
        <fullName evidence="1">Aminoacyl-tRNA synthetase, class 1a, anticodon-binding</fullName>
    </submittedName>
</protein>
<gene>
    <name evidence="1" type="ORF">Tci_371604</name>
</gene>
<keyword evidence="1" id="KW-0436">Ligase</keyword>
<organism evidence="1">
    <name type="scientific">Tanacetum cinerariifolium</name>
    <name type="common">Dalmatian daisy</name>
    <name type="synonym">Chrysanthemum cinerariifolium</name>
    <dbReference type="NCBI Taxonomy" id="118510"/>
    <lineage>
        <taxon>Eukaryota</taxon>
        <taxon>Viridiplantae</taxon>
        <taxon>Streptophyta</taxon>
        <taxon>Embryophyta</taxon>
        <taxon>Tracheophyta</taxon>
        <taxon>Spermatophyta</taxon>
        <taxon>Magnoliopsida</taxon>
        <taxon>eudicotyledons</taxon>
        <taxon>Gunneridae</taxon>
        <taxon>Pentapetalae</taxon>
        <taxon>asterids</taxon>
        <taxon>campanulids</taxon>
        <taxon>Asterales</taxon>
        <taxon>Asteraceae</taxon>
        <taxon>Asteroideae</taxon>
        <taxon>Anthemideae</taxon>
        <taxon>Anthemidinae</taxon>
        <taxon>Tanacetum</taxon>
    </lineage>
</organism>
<evidence type="ECO:0000313" key="1">
    <source>
        <dbReference type="EMBL" id="GEX99629.1"/>
    </source>
</evidence>
<proteinExistence type="predicted"/>
<accession>A0A699HD67</accession>
<dbReference type="AlphaFoldDB" id="A0A699HD67"/>
<dbReference type="GO" id="GO:0004812">
    <property type="term" value="F:aminoacyl-tRNA ligase activity"/>
    <property type="evidence" value="ECO:0007669"/>
    <property type="project" value="UniProtKB-KW"/>
</dbReference>
<reference evidence="1" key="1">
    <citation type="journal article" date="2019" name="Sci. Rep.">
        <title>Draft genome of Tanacetum cinerariifolium, the natural source of mosquito coil.</title>
        <authorList>
            <person name="Yamashiro T."/>
            <person name="Shiraishi A."/>
            <person name="Satake H."/>
            <person name="Nakayama K."/>
        </authorList>
    </citation>
    <scope>NUCLEOTIDE SEQUENCE</scope>
</reference>
<dbReference type="EMBL" id="BKCJ010144322">
    <property type="protein sequence ID" value="GEX99629.1"/>
    <property type="molecule type" value="Genomic_DNA"/>
</dbReference>
<keyword evidence="1" id="KW-0030">Aminoacyl-tRNA synthetase</keyword>
<sequence>MIRVKGVRANENRGKGQLGLGIISHGVVGRGVWHCSDVSWCMGEAVEVRGEKGGKRCLGYYLGSYELASTSLGGDSTVEAAYTIYKASQDAHASSDAGHDATETPFLLVRVFLLLAAAPTIPAGSSMDPTGQAAAAAPSSTIPAANKGKAPMVDDSLPADLLSEQEHILKNLHDYQLGEDLAKKLYVEQEAEFARQQEELAQKAQAERVASPAKQGTGLSDQRRRELDAAQLIYTEADWLELMAKIATNSALSKQLLGDDVNEENINERLGMLLMRKRRELAEQSWVKPMNKTQQRDYMWDFVKNQSAFVYNQGWTMKHVPASVLAGSSVVAAVSVPAAPSVATDVSVPAVSPDHAVDSVHVDTQVHADESNPDDTTTASKQVSAEHIVVASTHSSLRTQMVPSPLGSIHAYYDMEGHTKHFTFLHELLHMVEKNDLWRLLGAVDNLYQREEPDTFALLLWGDLHVLFQSLDDEDARDFRRNQDGWRIRSWHLYPRAQVHGLETIDGRVIYMFVDVSYPLSAATLQRMLKHGLEVPKLLVDGDLIMAE</sequence>